<protein>
    <submittedName>
        <fullName evidence="2">Uncharacterized protein</fullName>
    </submittedName>
</protein>
<reference evidence="2" key="1">
    <citation type="journal article" date="2014" name="Front. Microbiol.">
        <title>High frequency of phylogenetically diverse reductive dehalogenase-homologous genes in deep subseafloor sedimentary metagenomes.</title>
        <authorList>
            <person name="Kawai M."/>
            <person name="Futagami T."/>
            <person name="Toyoda A."/>
            <person name="Takaki Y."/>
            <person name="Nishi S."/>
            <person name="Hori S."/>
            <person name="Arai W."/>
            <person name="Tsubouchi T."/>
            <person name="Morono Y."/>
            <person name="Uchiyama I."/>
            <person name="Ito T."/>
            <person name="Fujiyama A."/>
            <person name="Inagaki F."/>
            <person name="Takami H."/>
        </authorList>
    </citation>
    <scope>NUCLEOTIDE SEQUENCE</scope>
    <source>
        <strain evidence="2">Expedition CK06-06</strain>
    </source>
</reference>
<accession>X1EXJ0</accession>
<dbReference type="EMBL" id="BARU01009519">
    <property type="protein sequence ID" value="GAH38111.1"/>
    <property type="molecule type" value="Genomic_DNA"/>
</dbReference>
<organism evidence="2">
    <name type="scientific">marine sediment metagenome</name>
    <dbReference type="NCBI Taxonomy" id="412755"/>
    <lineage>
        <taxon>unclassified sequences</taxon>
        <taxon>metagenomes</taxon>
        <taxon>ecological metagenomes</taxon>
    </lineage>
</organism>
<keyword evidence="1" id="KW-1133">Transmembrane helix</keyword>
<feature type="transmembrane region" description="Helical" evidence="1">
    <location>
        <begin position="22"/>
        <end position="44"/>
    </location>
</feature>
<proteinExistence type="predicted"/>
<gene>
    <name evidence="2" type="ORF">S03H2_18358</name>
</gene>
<keyword evidence="1" id="KW-0472">Membrane</keyword>
<dbReference type="AlphaFoldDB" id="X1EXJ0"/>
<comment type="caution">
    <text evidence="2">The sequence shown here is derived from an EMBL/GenBank/DDBJ whole genome shotgun (WGS) entry which is preliminary data.</text>
</comment>
<keyword evidence="1" id="KW-0812">Transmembrane</keyword>
<name>X1EXJ0_9ZZZZ</name>
<sequence>MFSALRGYSPQPDAKKPTIAEVIAQVAGVVFLRPALLILLGWIIKSLI</sequence>
<evidence type="ECO:0000256" key="1">
    <source>
        <dbReference type="SAM" id="Phobius"/>
    </source>
</evidence>
<evidence type="ECO:0000313" key="2">
    <source>
        <dbReference type="EMBL" id="GAH38111.1"/>
    </source>
</evidence>